<dbReference type="Proteomes" id="UP000191931">
    <property type="component" value="Unassembled WGS sequence"/>
</dbReference>
<reference evidence="1 2" key="1">
    <citation type="submission" date="2017-03" db="EMBL/GenBank/DDBJ databases">
        <authorList>
            <person name="Afonso C.L."/>
            <person name="Miller P.J."/>
            <person name="Scott M.A."/>
            <person name="Spackman E."/>
            <person name="Goraichik I."/>
            <person name="Dimitrov K.M."/>
            <person name="Suarez D.L."/>
            <person name="Swayne D.E."/>
        </authorList>
    </citation>
    <scope>NUCLEOTIDE SEQUENCE [LARGE SCALE GENOMIC DNA]</scope>
    <source>
        <strain evidence="1">PRJEB14757</strain>
    </source>
</reference>
<gene>
    <name evidence="1" type="ORF">MTBBW1_1890009</name>
</gene>
<sequence>MAGFLPLLTTKTKIYFHGKILHEKDENNMTYRYRVIEKVAWRAKLHVILYVFMHHQPIPTSLHMISGELNKKVILQIQI</sequence>
<dbReference type="AlphaFoldDB" id="A0A1W1HAU2"/>
<evidence type="ECO:0000313" key="2">
    <source>
        <dbReference type="Proteomes" id="UP000191931"/>
    </source>
</evidence>
<protein>
    <submittedName>
        <fullName evidence="1">Uncharacterized protein</fullName>
    </submittedName>
</protein>
<organism evidence="1 2">
    <name type="scientific">Desulfamplus magnetovallimortis</name>
    <dbReference type="NCBI Taxonomy" id="1246637"/>
    <lineage>
        <taxon>Bacteria</taxon>
        <taxon>Pseudomonadati</taxon>
        <taxon>Thermodesulfobacteriota</taxon>
        <taxon>Desulfobacteria</taxon>
        <taxon>Desulfobacterales</taxon>
        <taxon>Desulfobacteraceae</taxon>
        <taxon>Desulfamplus</taxon>
    </lineage>
</organism>
<accession>A0A1W1HAU2</accession>
<dbReference type="EMBL" id="FWEV01000100">
    <property type="protein sequence ID" value="SLM29611.1"/>
    <property type="molecule type" value="Genomic_DNA"/>
</dbReference>
<dbReference type="STRING" id="1246637.MTBBW1_1890009"/>
<evidence type="ECO:0000313" key="1">
    <source>
        <dbReference type="EMBL" id="SLM29611.1"/>
    </source>
</evidence>
<proteinExistence type="predicted"/>
<name>A0A1W1HAU2_9BACT</name>
<keyword evidence="2" id="KW-1185">Reference proteome</keyword>